<geneLocation type="mitochondrion" evidence="2"/>
<keyword evidence="1" id="KW-0812">Transmembrane</keyword>
<feature type="transmembrane region" description="Helical" evidence="1">
    <location>
        <begin position="33"/>
        <end position="51"/>
    </location>
</feature>
<dbReference type="AlphaFoldDB" id="A0A347Z8N2"/>
<evidence type="ECO:0000256" key="1">
    <source>
        <dbReference type="SAM" id="Phobius"/>
    </source>
</evidence>
<feature type="transmembrane region" description="Helical" evidence="1">
    <location>
        <begin position="86"/>
        <end position="111"/>
    </location>
</feature>
<name>A0A347Z8N2_9CEST</name>
<sequence>MLMRVHWDLILFSVILSIIFCVGCALADSLLGFWVFLELAGLSIIPCFFYTSEFDNLNFYGGLLVYVVMSGVSSVFLMSGVLFFSLYYLVLVGFLIKLGLFPFMIWVYFVFANSNWFFIFLVSVVLKFPVLFFSFLLAEGGVCESVLYTDCFLTILLCSGLFWLYSMGWEYVWCHISLSSVSTLLVACFCADFVLTSFVYSYYSIWAVACLCYFFYLKRMGGTKESFWLFCFLFLITPLSLPLFYKLSVCLSIVYSSIYILIIWSVYSLSEQFFLYKLAGDEYLSCVYNSWY</sequence>
<protein>
    <submittedName>
        <fullName evidence="2">NADH dehydrogenase subunit 2</fullName>
    </submittedName>
</protein>
<feature type="transmembrane region" description="Helical" evidence="1">
    <location>
        <begin position="251"/>
        <end position="269"/>
    </location>
</feature>
<evidence type="ECO:0000313" key="2">
    <source>
        <dbReference type="EMBL" id="BBA26479.1"/>
    </source>
</evidence>
<feature type="transmembrane region" description="Helical" evidence="1">
    <location>
        <begin position="117"/>
        <end position="138"/>
    </location>
</feature>
<dbReference type="EMBL" id="AP017648">
    <property type="protein sequence ID" value="BBA26479.1"/>
    <property type="molecule type" value="Genomic_DNA"/>
</dbReference>
<keyword evidence="1" id="KW-1133">Transmembrane helix</keyword>
<feature type="transmembrane region" description="Helical" evidence="1">
    <location>
        <begin position="6"/>
        <end position="26"/>
    </location>
</feature>
<reference evidence="2" key="1">
    <citation type="journal article" date="2016" name="Parasitol. Int.">
        <title>First confirmed human case of Diphyllobothrium stemmacephalum infection and molecular verification of the synonymy of Diphyllobothrium yonagoense with D. stemmacephalum (Cestoda: Diphyllobothriidea).</title>
        <authorList>
            <person name="Yamasaki H."/>
            <person name="Kumazawa H."/>
            <person name="Sekikawa Y."/>
            <person name="Oda R."/>
            <person name="Hongo I."/>
            <person name="Tsuchida T."/>
            <person name="Saito N."/>
            <person name="Morishima Y."/>
            <person name="Sugiyama H."/>
        </authorList>
    </citation>
    <scope>NUCLEOTIDE SEQUENCE</scope>
    <source>
        <strain evidence="2">Case 24</strain>
    </source>
</reference>
<proteinExistence type="predicted"/>
<feature type="transmembrane region" description="Helical" evidence="1">
    <location>
        <begin position="145"/>
        <end position="164"/>
    </location>
</feature>
<feature type="transmembrane region" description="Helical" evidence="1">
    <location>
        <begin position="184"/>
        <end position="215"/>
    </location>
</feature>
<organism evidence="2">
    <name type="scientific">Diphyllobothrium stemmacephalum</name>
    <dbReference type="NCBI Taxonomy" id="108521"/>
    <lineage>
        <taxon>Eukaryota</taxon>
        <taxon>Metazoa</taxon>
        <taxon>Spiralia</taxon>
        <taxon>Lophotrochozoa</taxon>
        <taxon>Platyhelminthes</taxon>
        <taxon>Cestoda</taxon>
        <taxon>Eucestoda</taxon>
        <taxon>Diphyllobothriidea</taxon>
        <taxon>Diphyllobothriidae</taxon>
        <taxon>Diphyllobothrium</taxon>
    </lineage>
</organism>
<keyword evidence="1" id="KW-0472">Membrane</keyword>
<feature type="transmembrane region" description="Helical" evidence="1">
    <location>
        <begin position="227"/>
        <end position="245"/>
    </location>
</feature>
<feature type="transmembrane region" description="Helical" evidence="1">
    <location>
        <begin position="57"/>
        <end position="79"/>
    </location>
</feature>
<gene>
    <name evidence="2" type="primary">nad2</name>
</gene>
<keyword evidence="2" id="KW-0496">Mitochondrion</keyword>
<accession>A0A347Z8N2</accession>
<reference evidence="2" key="2">
    <citation type="journal article" date="2017" name="Parasitol. Int.">
        <title>Complete sequence and characterization of the mitochondrial genome of Diphyllobothrium stemmacephalum, the type species of genus Diphyllobothrium (Cestoda: Diphyllobothriidae), using next generation sequencing.</title>
        <authorList>
            <person name="Yamasaki H."/>
            <person name="Izumiyama S."/>
            <person name="Nozaki T."/>
        </authorList>
    </citation>
    <scope>NUCLEOTIDE SEQUENCE</scope>
    <source>
        <strain evidence="2">Case 24</strain>
    </source>
</reference>